<name>A0AAD6MRV3_9EURO</name>
<feature type="compositionally biased region" description="Basic and acidic residues" evidence="1">
    <location>
        <begin position="44"/>
        <end position="57"/>
    </location>
</feature>
<dbReference type="Proteomes" id="UP001215712">
    <property type="component" value="Unassembled WGS sequence"/>
</dbReference>
<evidence type="ECO:0000313" key="3">
    <source>
        <dbReference type="EMBL" id="KAJ5709311.1"/>
    </source>
</evidence>
<feature type="compositionally biased region" description="Basic and acidic residues" evidence="1">
    <location>
        <begin position="65"/>
        <end position="79"/>
    </location>
</feature>
<evidence type="ECO:0000313" key="4">
    <source>
        <dbReference type="Proteomes" id="UP001215712"/>
    </source>
</evidence>
<dbReference type="PROSITE" id="PS50042">
    <property type="entry name" value="CNMP_BINDING_3"/>
    <property type="match status" value="1"/>
</dbReference>
<evidence type="ECO:0000256" key="1">
    <source>
        <dbReference type="SAM" id="MobiDB-lite"/>
    </source>
</evidence>
<feature type="domain" description="Cyclic nucleotide-binding" evidence="2">
    <location>
        <begin position="316"/>
        <end position="330"/>
    </location>
</feature>
<feature type="region of interest" description="Disordered" evidence="1">
    <location>
        <begin position="44"/>
        <end position="190"/>
    </location>
</feature>
<organism evidence="3 4">
    <name type="scientific">Penicillium malachiteum</name>
    <dbReference type="NCBI Taxonomy" id="1324776"/>
    <lineage>
        <taxon>Eukaryota</taxon>
        <taxon>Fungi</taxon>
        <taxon>Dikarya</taxon>
        <taxon>Ascomycota</taxon>
        <taxon>Pezizomycotina</taxon>
        <taxon>Eurotiomycetes</taxon>
        <taxon>Eurotiomycetidae</taxon>
        <taxon>Eurotiales</taxon>
        <taxon>Aspergillaceae</taxon>
        <taxon>Penicillium</taxon>
    </lineage>
</organism>
<feature type="compositionally biased region" description="Polar residues" evidence="1">
    <location>
        <begin position="272"/>
        <end position="286"/>
    </location>
</feature>
<dbReference type="InterPro" id="IPR000595">
    <property type="entry name" value="cNMP-bd_dom"/>
</dbReference>
<comment type="caution">
    <text evidence="3">The sequence shown here is derived from an EMBL/GenBank/DDBJ whole genome shotgun (WGS) entry which is preliminary data.</text>
</comment>
<sequence length="330" mass="36957">MPPERRRIILEKSSTVRRRYQRSDQRFRFTAEQLKRIEREEVLDKRAKDIREKEKKRIANKKKKLEQETKAREEARKQGLPDPFAPKIPASQPLLSKFLGFTKQAPAPEEAPAKEPITETPSSTPSPEPAITESDVHHDGDTEIDSAAGDTEPESDCFDDLDEELEKEFAALEEAGASEEPKPQSPDLDFFDDLDEELENEIAALEDTRTLENPKPQTPALEIANESLKIAEDDTDEFSDCSAFYDDEIIKGVEAAAVAATQNTHRDIPAPVNSTSTNETLLQPPQMNKPPIISQSDSFRDETADYLEDVFSRGCGDSFGELLGLGSKPR</sequence>
<dbReference type="AlphaFoldDB" id="A0AAD6MRV3"/>
<dbReference type="EMBL" id="JAQJAN010000019">
    <property type="protein sequence ID" value="KAJ5709311.1"/>
    <property type="molecule type" value="Genomic_DNA"/>
</dbReference>
<accession>A0AAD6MRV3</accession>
<feature type="region of interest" description="Disordered" evidence="1">
    <location>
        <begin position="262"/>
        <end position="296"/>
    </location>
</feature>
<feature type="compositionally biased region" description="Acidic residues" evidence="1">
    <location>
        <begin position="151"/>
        <end position="166"/>
    </location>
</feature>
<evidence type="ECO:0000259" key="2">
    <source>
        <dbReference type="PROSITE" id="PS50042"/>
    </source>
</evidence>
<protein>
    <recommendedName>
        <fullName evidence="2">Cyclic nucleotide-binding domain-containing protein</fullName>
    </recommendedName>
</protein>
<feature type="compositionally biased region" description="Low complexity" evidence="1">
    <location>
        <begin position="118"/>
        <end position="133"/>
    </location>
</feature>
<keyword evidence="4" id="KW-1185">Reference proteome</keyword>
<gene>
    <name evidence="3" type="ORF">N7493_010645</name>
</gene>
<reference evidence="3" key="2">
    <citation type="submission" date="2023-01" db="EMBL/GenBank/DDBJ databases">
        <authorList>
            <person name="Petersen C."/>
        </authorList>
    </citation>
    <scope>NUCLEOTIDE SEQUENCE</scope>
    <source>
        <strain evidence="3">IBT 17514</strain>
    </source>
</reference>
<proteinExistence type="predicted"/>
<reference evidence="3" key="1">
    <citation type="journal article" date="2023" name="IMA Fungus">
        <title>Comparative genomic study of the Penicillium genus elucidates a diverse pangenome and 15 lateral gene transfer events.</title>
        <authorList>
            <person name="Petersen C."/>
            <person name="Sorensen T."/>
            <person name="Nielsen M.R."/>
            <person name="Sondergaard T.E."/>
            <person name="Sorensen J.L."/>
            <person name="Fitzpatrick D.A."/>
            <person name="Frisvad J.C."/>
            <person name="Nielsen K.L."/>
        </authorList>
    </citation>
    <scope>NUCLEOTIDE SEQUENCE</scope>
    <source>
        <strain evidence="3">IBT 17514</strain>
    </source>
</reference>